<evidence type="ECO:0000259" key="8">
    <source>
        <dbReference type="Pfam" id="PF00528"/>
    </source>
</evidence>
<feature type="transmembrane region" description="Helical" evidence="7">
    <location>
        <begin position="87"/>
        <end position="107"/>
    </location>
</feature>
<dbReference type="AlphaFoldDB" id="A0A8A7KC64"/>
<dbReference type="RefSeq" id="WP_230867437.1">
    <property type="nucleotide sequence ID" value="NZ_CP046640.1"/>
</dbReference>
<dbReference type="SUPFAM" id="SSF161098">
    <property type="entry name" value="MetI-like"/>
    <property type="match status" value="1"/>
</dbReference>
<feature type="domain" description="ABC transmembrane type-1" evidence="8">
    <location>
        <begin position="106"/>
        <end position="291"/>
    </location>
</feature>
<feature type="transmembrane region" description="Helical" evidence="7">
    <location>
        <begin position="119"/>
        <end position="146"/>
    </location>
</feature>
<feature type="transmembrane region" description="Helical" evidence="7">
    <location>
        <begin position="276"/>
        <end position="294"/>
    </location>
</feature>
<reference evidence="9" key="1">
    <citation type="submission" date="2019-12" db="EMBL/GenBank/DDBJ databases">
        <authorList>
            <person name="zhang j."/>
            <person name="sun C.M."/>
        </authorList>
    </citation>
    <scope>NUCLEOTIDE SEQUENCE</scope>
    <source>
        <strain evidence="9">NS-1</strain>
    </source>
</reference>
<evidence type="ECO:0000256" key="4">
    <source>
        <dbReference type="ARBA" id="ARBA00022692"/>
    </source>
</evidence>
<proteinExistence type="predicted"/>
<keyword evidence="6 7" id="KW-0472">Membrane</keyword>
<dbReference type="PANTHER" id="PTHR30193">
    <property type="entry name" value="ABC TRANSPORTER PERMEASE PROTEIN"/>
    <property type="match status" value="1"/>
</dbReference>
<dbReference type="GO" id="GO:0005886">
    <property type="term" value="C:plasma membrane"/>
    <property type="evidence" value="ECO:0007669"/>
    <property type="project" value="UniProtKB-SubCell"/>
</dbReference>
<keyword evidence="10" id="KW-1185">Reference proteome</keyword>
<feature type="transmembrane region" description="Helical" evidence="7">
    <location>
        <begin position="211"/>
        <end position="230"/>
    </location>
</feature>
<evidence type="ECO:0000256" key="6">
    <source>
        <dbReference type="ARBA" id="ARBA00023136"/>
    </source>
</evidence>
<feature type="transmembrane region" description="Helical" evidence="7">
    <location>
        <begin position="166"/>
        <end position="190"/>
    </location>
</feature>
<gene>
    <name evidence="9" type="ORF">GM661_14270</name>
</gene>
<dbReference type="GO" id="GO:0055085">
    <property type="term" value="P:transmembrane transport"/>
    <property type="evidence" value="ECO:0007669"/>
    <property type="project" value="InterPro"/>
</dbReference>
<protein>
    <submittedName>
        <fullName evidence="9">ABC transporter permease subunit</fullName>
    </submittedName>
</protein>
<evidence type="ECO:0000256" key="2">
    <source>
        <dbReference type="ARBA" id="ARBA00022448"/>
    </source>
</evidence>
<comment type="subcellular location">
    <subcellularLocation>
        <location evidence="1">Cell membrane</location>
        <topology evidence="1">Multi-pass membrane protein</topology>
    </subcellularLocation>
</comment>
<dbReference type="PANTHER" id="PTHR30193:SF1">
    <property type="entry name" value="ABC TRANSPORTER PERMEASE PROTEIN YESP-RELATED"/>
    <property type="match status" value="1"/>
</dbReference>
<keyword evidence="2" id="KW-0813">Transport</keyword>
<keyword evidence="4 7" id="KW-0812">Transmembrane</keyword>
<dbReference type="EMBL" id="CP046640">
    <property type="protein sequence ID" value="QTL99041.1"/>
    <property type="molecule type" value="Genomic_DNA"/>
</dbReference>
<evidence type="ECO:0000256" key="7">
    <source>
        <dbReference type="SAM" id="Phobius"/>
    </source>
</evidence>
<dbReference type="InterPro" id="IPR000515">
    <property type="entry name" value="MetI-like"/>
</dbReference>
<sequence>MKANIINNRSMSIKNRNKRKEYMIAFLFLAPWLIGIIIFTLWPFISSFIMSLQKTNLFSSTFIGLKNYKELLSDRKFIKSLSVTLKFVFISVPLKLSFALFIAAILNDKIKGTNFFRSALYLPSLIGTSVAVAAMWTQLFGARGLINNVLEVFGVQGKSWIANPSTALYVLVLLVVWQFGSSMVIFLSGLKNIPSSLYEACEIDGGNKVQRFFYITLPMLSPVILFNLILQTISSFQIFTQAFIITRGGPINETLFMVLHIYNKAFLASEMGYASALSWVLLLVILVVTGLIFFTSKHWVYYESE</sequence>
<organism evidence="9 10">
    <name type="scientific">Iocasia fonsfrigidae</name>
    <dbReference type="NCBI Taxonomy" id="2682810"/>
    <lineage>
        <taxon>Bacteria</taxon>
        <taxon>Bacillati</taxon>
        <taxon>Bacillota</taxon>
        <taxon>Clostridia</taxon>
        <taxon>Halanaerobiales</taxon>
        <taxon>Halanaerobiaceae</taxon>
        <taxon>Iocasia</taxon>
    </lineage>
</organism>
<keyword evidence="5 7" id="KW-1133">Transmembrane helix</keyword>
<name>A0A8A7KC64_9FIRM</name>
<keyword evidence="3" id="KW-1003">Cell membrane</keyword>
<evidence type="ECO:0000256" key="1">
    <source>
        <dbReference type="ARBA" id="ARBA00004651"/>
    </source>
</evidence>
<dbReference type="Gene3D" id="1.10.3720.10">
    <property type="entry name" value="MetI-like"/>
    <property type="match status" value="1"/>
</dbReference>
<evidence type="ECO:0000256" key="5">
    <source>
        <dbReference type="ARBA" id="ARBA00022989"/>
    </source>
</evidence>
<feature type="transmembrane region" description="Helical" evidence="7">
    <location>
        <begin position="21"/>
        <end position="45"/>
    </location>
</feature>
<dbReference type="Pfam" id="PF00528">
    <property type="entry name" value="BPD_transp_1"/>
    <property type="match status" value="1"/>
</dbReference>
<accession>A0A8A7KC64</accession>
<dbReference type="InterPro" id="IPR051393">
    <property type="entry name" value="ABC_transporter_permease"/>
</dbReference>
<evidence type="ECO:0000313" key="10">
    <source>
        <dbReference type="Proteomes" id="UP000665020"/>
    </source>
</evidence>
<dbReference type="KEGG" id="ifn:GM661_14270"/>
<dbReference type="InterPro" id="IPR035906">
    <property type="entry name" value="MetI-like_sf"/>
</dbReference>
<evidence type="ECO:0000256" key="3">
    <source>
        <dbReference type="ARBA" id="ARBA00022475"/>
    </source>
</evidence>
<dbReference type="Proteomes" id="UP000665020">
    <property type="component" value="Chromosome"/>
</dbReference>
<evidence type="ECO:0000313" key="9">
    <source>
        <dbReference type="EMBL" id="QTL99041.1"/>
    </source>
</evidence>
<dbReference type="CDD" id="cd06261">
    <property type="entry name" value="TM_PBP2"/>
    <property type="match status" value="1"/>
</dbReference>